<evidence type="ECO:0000313" key="5">
    <source>
        <dbReference type="EnsemblMetazoa" id="CapteP204790"/>
    </source>
</evidence>
<dbReference type="Gene3D" id="2.130.10.10">
    <property type="entry name" value="YVTN repeat-like/Quinoprotein amine dehydrogenase"/>
    <property type="match status" value="2"/>
</dbReference>
<dbReference type="Proteomes" id="UP000014760">
    <property type="component" value="Unassembled WGS sequence"/>
</dbReference>
<evidence type="ECO:0000313" key="4">
    <source>
        <dbReference type="EMBL" id="ELU08536.1"/>
    </source>
</evidence>
<dbReference type="InterPro" id="IPR027417">
    <property type="entry name" value="P-loop_NTPase"/>
</dbReference>
<dbReference type="PANTHER" id="PTHR10039">
    <property type="entry name" value="AMELOGENIN"/>
    <property type="match status" value="1"/>
</dbReference>
<feature type="compositionally biased region" description="Basic and acidic residues" evidence="2">
    <location>
        <begin position="88"/>
        <end position="119"/>
    </location>
</feature>
<dbReference type="Gene3D" id="1.25.40.370">
    <property type="match status" value="1"/>
</dbReference>
<feature type="region of interest" description="Disordered" evidence="2">
    <location>
        <begin position="214"/>
        <end position="245"/>
    </location>
</feature>
<dbReference type="EnsemblMetazoa" id="CapteT204790">
    <property type="protein sequence ID" value="CapteP204790"/>
    <property type="gene ID" value="CapteG204790"/>
</dbReference>
<dbReference type="SUPFAM" id="SSF52540">
    <property type="entry name" value="P-loop containing nucleoside triphosphate hydrolases"/>
    <property type="match status" value="1"/>
</dbReference>
<feature type="compositionally biased region" description="Low complexity" evidence="2">
    <location>
        <begin position="228"/>
        <end position="239"/>
    </location>
</feature>
<dbReference type="SUPFAM" id="SSF50998">
    <property type="entry name" value="Quinoprotein alcohol dehydrogenase-like"/>
    <property type="match status" value="1"/>
</dbReference>
<proteinExistence type="predicted"/>
<dbReference type="EMBL" id="KB299000">
    <property type="protein sequence ID" value="ELU08536.1"/>
    <property type="molecule type" value="Genomic_DNA"/>
</dbReference>
<dbReference type="Gene3D" id="3.40.50.300">
    <property type="entry name" value="P-loop containing nucleotide triphosphate hydrolases"/>
    <property type="match status" value="1"/>
</dbReference>
<organism evidence="4">
    <name type="scientific">Capitella teleta</name>
    <name type="common">Polychaete worm</name>
    <dbReference type="NCBI Taxonomy" id="283909"/>
    <lineage>
        <taxon>Eukaryota</taxon>
        <taxon>Metazoa</taxon>
        <taxon>Spiralia</taxon>
        <taxon>Lophotrochozoa</taxon>
        <taxon>Annelida</taxon>
        <taxon>Polychaeta</taxon>
        <taxon>Sedentaria</taxon>
        <taxon>Scolecida</taxon>
        <taxon>Capitellidae</taxon>
        <taxon>Capitella</taxon>
    </lineage>
</organism>
<feature type="region of interest" description="Disordered" evidence="2">
    <location>
        <begin position="1"/>
        <end position="128"/>
    </location>
</feature>
<dbReference type="InterPro" id="IPR011047">
    <property type="entry name" value="Quinoprotein_ADH-like_sf"/>
</dbReference>
<evidence type="ECO:0000313" key="6">
    <source>
        <dbReference type="Proteomes" id="UP000014760"/>
    </source>
</evidence>
<name>R7UYN6_CAPTE</name>
<feature type="compositionally biased region" description="Basic and acidic residues" evidence="2">
    <location>
        <begin position="292"/>
        <end position="302"/>
    </location>
</feature>
<feature type="domain" description="Nephrocystin 3-like N-terminal" evidence="3">
    <location>
        <begin position="432"/>
        <end position="580"/>
    </location>
</feature>
<dbReference type="InterPro" id="IPR015943">
    <property type="entry name" value="WD40/YVTN_repeat-like_dom_sf"/>
</dbReference>
<evidence type="ECO:0000256" key="2">
    <source>
        <dbReference type="SAM" id="MobiDB-lite"/>
    </source>
</evidence>
<feature type="region of interest" description="Disordered" evidence="2">
    <location>
        <begin position="278"/>
        <end position="313"/>
    </location>
</feature>
<evidence type="ECO:0000259" key="3">
    <source>
        <dbReference type="Pfam" id="PF24883"/>
    </source>
</evidence>
<gene>
    <name evidence="4" type="ORF">CAPTEDRAFT_204790</name>
</gene>
<sequence length="1667" mass="185627">MGGACSKGSAVKDPDNAPYGRAPTKSKKSKAAADQEPSPAIEQPAESQDVSPAKEPPVPTPRKGPTTPIGPATDTEDRPPTPPPIFDDSQRLNKSPIKEEKTPVFPDRETKSETLKSDVEPETTPPKVNLEDVKVEFQPDKIETTRTSAKFEMQTQEIKSGGFASVKTEGQDVESLLKSLKERGLTATVTTSKSVLAKKTLIVDDGQGAPVVSEKQVASHEITKDGEVVSSEVTEAESSTPEHKLRVSIPEVETKFKGLSPKEEKSVVTKSAINTESTVNVSNGTTSPVKARTPEKDEKVKFEAAPSPKSPLASPVKIEQRVLTVDTEENTKELGSPIEAEVLIVNGNEKSELETRERNAVSVSSYASIDSEDTQEIIESIIQKNLKSTVQSLLLDFSWANSIIQRRHRYTANTRTKLQGCLEKWIIGEEKEPKSSFRVVWGQPGMGKTCLSTDICKRHASRIAAVHFFDFCTFNIDHNNMCGVILSLAHQMCGFFPNYHNTLPKPEELEQLVGERSMRELWQALIVDPLNSPSLDHNGRTSLIVLDSLEECNLQDKAMFYELLNEFHGNTPSWIQLLATTSDDNQIKSQLESAYSVELKNTQDNLVDIKRYLKEPLSPFMDRISLDGGLTQLAKKSEGNFLCAYLFAKNLEAFPKDKKIALREIDTLFPTGLQATYSEVLQGFFDYLVDNSSEPQAQHVYECSLGMLLSIQEPIHKDFLNEISDMDADVVLEGLKPIIVVNAQDCVHLHHVYVRDWLWNEKKAQKLAVDDTAGRQKLQEGCMKWLQLNGKRTAKVHPLLRQYALKHAITHLIDVPRQQDSIAKLLCSLQYIHGKISLEHVNIHHLYNDYQHEHYQTLRESPRKVTLSEYMKRQPKLMEQIESYHRFVLQKGPEISQSPEFTINIAANYPNVQRIQQNAKLELEDVPWIEDCTVSSETPCVTKSFQGVICGADVSPDNRQIAVVVKDENYSLELFLLGAANCDQKLDTIDVKNLKDRVGLCVKYLKDSGNLFLGSLTTLINNKGKCIPSGFDLSSIQLKEKFSIESCDSSNRHLACGVSTFPWGGRSLHMLIFDMKTKKCVKSIEVLKFRFGGSAQFGIRSCALSSNSTMLCTCVKQTNKDQVKVTIWSMGNYNQLHSIDLDGDSFTKSAFLENHSILCGGSIHCVSKNLATKPKLWKFTENKVVSLSDADTCFGISSGNALSSSMLIPKGPACIKQIEDEGTQYRILGLDNVKDMMIYDKYIVYLSFDEIRLYDTTNLEAAKSGPQNSVKNVNIESMRFLPKIDTLVLAHYKTFQKTEEISVSTLDPKQEDMPLAPTPLKNQPILHNRKPFGYFYGPGSSQYICSSTPDGNLIVLNNGTQVKVWNRNNKTTFSLPTYEELNSNTDCDDDGSNEITCAVSPKDPIVALLYSQDQNKVVIFDLRTKLSTHQFELKTREEGKPTVTDFAFLPVNGYLMTFHREAVNTLAVWNQRSGEQVHMVQCVHIAYLKASPASDRVAISIRRRQLEGELVLTNSDGRFNTILDMPETWLPGSHESDVCFSADGTIVMGVASQNNIYRVWNAGNGEVMQDLSLALNSPCSLTGMLTNTHAVLFDGRLVVVDIATGDVVSILPLSDTMMSGLQISPKGNYIVGATELGMAKIFLCHNFGAIRMKTTLQRMKSVTSITN</sequence>
<dbReference type="InterPro" id="IPR036322">
    <property type="entry name" value="WD40_repeat_dom_sf"/>
</dbReference>
<accession>R7UYN6</accession>
<feature type="compositionally biased region" description="Polar residues" evidence="2">
    <location>
        <begin position="278"/>
        <end position="288"/>
    </location>
</feature>
<dbReference type="EMBL" id="AMQN01006720">
    <property type="status" value="NOT_ANNOTATED_CDS"/>
    <property type="molecule type" value="Genomic_DNA"/>
</dbReference>
<dbReference type="SUPFAM" id="SSF50978">
    <property type="entry name" value="WD40 repeat-like"/>
    <property type="match status" value="1"/>
</dbReference>
<reference evidence="6" key="1">
    <citation type="submission" date="2012-12" db="EMBL/GenBank/DDBJ databases">
        <authorList>
            <person name="Hellsten U."/>
            <person name="Grimwood J."/>
            <person name="Chapman J.A."/>
            <person name="Shapiro H."/>
            <person name="Aerts A."/>
            <person name="Otillar R.P."/>
            <person name="Terry A.Y."/>
            <person name="Boore J.L."/>
            <person name="Simakov O."/>
            <person name="Marletaz F."/>
            <person name="Cho S.-J."/>
            <person name="Edsinger-Gonzales E."/>
            <person name="Havlak P."/>
            <person name="Kuo D.-H."/>
            <person name="Larsson T."/>
            <person name="Lv J."/>
            <person name="Arendt D."/>
            <person name="Savage R."/>
            <person name="Osoegawa K."/>
            <person name="de Jong P."/>
            <person name="Lindberg D.R."/>
            <person name="Seaver E.C."/>
            <person name="Weisblat D.A."/>
            <person name="Putnam N.H."/>
            <person name="Grigoriev I.V."/>
            <person name="Rokhsar D.S."/>
        </authorList>
    </citation>
    <scope>NUCLEOTIDE SEQUENCE</scope>
    <source>
        <strain evidence="6">I ESC-2004</strain>
    </source>
</reference>
<dbReference type="STRING" id="283909.R7UYN6"/>
<feature type="compositionally biased region" description="Basic and acidic residues" evidence="2">
    <location>
        <begin position="217"/>
        <end position="227"/>
    </location>
</feature>
<reference evidence="4 6" key="2">
    <citation type="journal article" date="2013" name="Nature">
        <title>Insights into bilaterian evolution from three spiralian genomes.</title>
        <authorList>
            <person name="Simakov O."/>
            <person name="Marletaz F."/>
            <person name="Cho S.J."/>
            <person name="Edsinger-Gonzales E."/>
            <person name="Havlak P."/>
            <person name="Hellsten U."/>
            <person name="Kuo D.H."/>
            <person name="Larsson T."/>
            <person name="Lv J."/>
            <person name="Arendt D."/>
            <person name="Savage R."/>
            <person name="Osoegawa K."/>
            <person name="de Jong P."/>
            <person name="Grimwood J."/>
            <person name="Chapman J.A."/>
            <person name="Shapiro H."/>
            <person name="Aerts A."/>
            <person name="Otillar R.P."/>
            <person name="Terry A.Y."/>
            <person name="Boore J.L."/>
            <person name="Grigoriev I.V."/>
            <person name="Lindberg D.R."/>
            <person name="Seaver E.C."/>
            <person name="Weisblat D.A."/>
            <person name="Putnam N.H."/>
            <person name="Rokhsar D.S."/>
        </authorList>
    </citation>
    <scope>NUCLEOTIDE SEQUENCE</scope>
    <source>
        <strain evidence="4 6">I ESC-2004</strain>
    </source>
</reference>
<keyword evidence="6" id="KW-1185">Reference proteome</keyword>
<dbReference type="Pfam" id="PF24883">
    <property type="entry name" value="NPHP3_N"/>
    <property type="match status" value="1"/>
</dbReference>
<feature type="compositionally biased region" description="Low complexity" evidence="2">
    <location>
        <begin position="304"/>
        <end position="313"/>
    </location>
</feature>
<protein>
    <recommendedName>
        <fullName evidence="3">Nephrocystin 3-like N-terminal domain-containing protein</fullName>
    </recommendedName>
</protein>
<dbReference type="OrthoDB" id="5983427at2759"/>
<dbReference type="HOGENOM" id="CLU_241950_0_0_1"/>
<reference evidence="5" key="3">
    <citation type="submission" date="2015-06" db="UniProtKB">
        <authorList>
            <consortium name="EnsemblMetazoa"/>
        </authorList>
    </citation>
    <scope>IDENTIFICATION</scope>
</reference>
<dbReference type="InterPro" id="IPR056884">
    <property type="entry name" value="NPHP3-like_N"/>
</dbReference>
<evidence type="ECO:0000256" key="1">
    <source>
        <dbReference type="ARBA" id="ARBA00022737"/>
    </source>
</evidence>
<keyword evidence="1" id="KW-0677">Repeat</keyword>